<dbReference type="PRINTS" id="PR01736">
    <property type="entry name" value="PHPHTRNFRASE"/>
</dbReference>
<keyword evidence="11" id="KW-0479">Metal-binding</keyword>
<dbReference type="RefSeq" id="WP_265424002.1">
    <property type="nucleotide sequence ID" value="NZ_JAPFPW010000003.1"/>
</dbReference>
<dbReference type="Pfam" id="PF13185">
    <property type="entry name" value="GAF_2"/>
    <property type="match status" value="1"/>
</dbReference>
<comment type="caution">
    <text evidence="15">The sequence shown here is derived from an EMBL/GenBank/DDBJ whole genome shotgun (WGS) entry which is preliminary data.</text>
</comment>
<dbReference type="NCBIfam" id="TIGR01417">
    <property type="entry name" value="PTS_I_fam"/>
    <property type="match status" value="1"/>
</dbReference>
<evidence type="ECO:0000256" key="2">
    <source>
        <dbReference type="ARBA" id="ARBA00001946"/>
    </source>
</evidence>
<dbReference type="SMART" id="SM00065">
    <property type="entry name" value="GAF"/>
    <property type="match status" value="1"/>
</dbReference>
<evidence type="ECO:0000256" key="7">
    <source>
        <dbReference type="ARBA" id="ARBA00022490"/>
    </source>
</evidence>
<comment type="similarity">
    <text evidence="4">Belongs to the PEP-utilizing enzyme family.</text>
</comment>
<dbReference type="InterPro" id="IPR050499">
    <property type="entry name" value="PEP-utilizing_PTS_enzyme"/>
</dbReference>
<keyword evidence="10" id="KW-0598">Phosphotransferase system</keyword>
<dbReference type="Gene3D" id="3.30.450.40">
    <property type="match status" value="1"/>
</dbReference>
<dbReference type="Pfam" id="PF02896">
    <property type="entry name" value="PEP-utilizers_C"/>
    <property type="match status" value="1"/>
</dbReference>
<evidence type="ECO:0000256" key="6">
    <source>
        <dbReference type="ARBA" id="ARBA00022448"/>
    </source>
</evidence>
<protein>
    <recommendedName>
        <fullName evidence="5">phosphoenolpyruvate--protein phosphotransferase</fullName>
        <ecNumber evidence="5">2.7.3.9</ecNumber>
    </recommendedName>
</protein>
<dbReference type="GO" id="GO:0008965">
    <property type="term" value="F:phosphoenolpyruvate-protein phosphotransferase activity"/>
    <property type="evidence" value="ECO:0007669"/>
    <property type="project" value="UniProtKB-EC"/>
</dbReference>
<evidence type="ECO:0000256" key="1">
    <source>
        <dbReference type="ARBA" id="ARBA00000683"/>
    </source>
</evidence>
<dbReference type="InterPro" id="IPR003018">
    <property type="entry name" value="GAF"/>
</dbReference>
<sequence>MQTGYADHLNLLCDMGELISVLRDSDDIHMFLDQTVALVARHLKAQVCSIYLYDESAERLVLRATMGLRAEAVGVVSMAAGEGLVGRVFDSLQPLCTGECRIHPDYLYFSEAGEDQLLSFLAVPIHRGAVRIGVLVVQHEQADSFGDMDVRALRATASQLGSALENARLLLSLGGGAEGSAGLFQARTPSLSLVRGKAASPGCAMGPALILGMHRCDILRDEAEPERSGGMACFHAALDKTLAELNALQERFARRLPESASLIFTAHFMMLKDPSFRRRIEEKINLGLSPMAAVRAAAGHYIAIFASSSHAYIREKVSDIEDLACRLLRNLKPGEGKDAEGVKNGGIALAGELFPSDVLKLVSEDVTGIVLVSGGLTSHVAILCRSLQIPLVIVEESGVLRIPEGTPLLVDGAAGNLYVRPDDSIREPFVRTQAAWSAAESFTGTMSESTWSRDGGRVRLFANINLLSEVPLAIRSRAEGIGLYRSEFPFLIRSAFPTETEQYQVYRRLFAAMPDRVVTIRTLDAGGEKVLSHVDSAGESNPELGLRSIRFSLLHRDVFEAQIRAILRAAEGSVCPRIMFPMISSLDEFREARSIVYDCMTALEKEGISYHSAPQIGMMVELPAALELIEDFAEEADFFSIGTNDLVQYMLAVDRSNPRVAHYYQPWHPSVLRALARIGKAGRAAGVDVSVCGEMAHEPALIPFLLGVGIRTLSLDPQFMPAVQQQIQTMDLREAEEHARELLGMSSIASVASYIGVEKRA</sequence>
<dbReference type="InterPro" id="IPR008731">
    <property type="entry name" value="PTS_EIN"/>
</dbReference>
<evidence type="ECO:0000256" key="3">
    <source>
        <dbReference type="ARBA" id="ARBA00004496"/>
    </source>
</evidence>
<reference evidence="15 16" key="1">
    <citation type="submission" date="2022-11" db="EMBL/GenBank/DDBJ databases">
        <title>Desulfobotulus tamanensis H1 sp. nov. - anaerobic, alkaliphilic, sulphate reducing bacterium isolated from terrestrial mud volcano.</title>
        <authorList>
            <person name="Frolova A."/>
            <person name="Merkel A.Y."/>
            <person name="Slobodkin A.I."/>
        </authorList>
    </citation>
    <scope>NUCLEOTIDE SEQUENCE [LARGE SCALE GENOMIC DNA]</scope>
    <source>
        <strain evidence="15 16">H1</strain>
    </source>
</reference>
<keyword evidence="9 15" id="KW-0808">Transferase</keyword>
<dbReference type="EC" id="2.7.3.9" evidence="5"/>
<dbReference type="InterPro" id="IPR008279">
    <property type="entry name" value="PEP-util_enz_mobile_dom"/>
</dbReference>
<gene>
    <name evidence="15" type="primary">ptsP</name>
    <name evidence="15" type="ORF">OOT00_04000</name>
</gene>
<keyword evidence="13" id="KW-0460">Magnesium</keyword>
<comment type="catalytic activity">
    <reaction evidence="1">
        <text>L-histidyl-[protein] + phosphoenolpyruvate = N(pros)-phospho-L-histidyl-[protein] + pyruvate</text>
        <dbReference type="Rhea" id="RHEA:23880"/>
        <dbReference type="Rhea" id="RHEA-COMP:9745"/>
        <dbReference type="Rhea" id="RHEA-COMP:9746"/>
        <dbReference type="ChEBI" id="CHEBI:15361"/>
        <dbReference type="ChEBI" id="CHEBI:29979"/>
        <dbReference type="ChEBI" id="CHEBI:58702"/>
        <dbReference type="ChEBI" id="CHEBI:64837"/>
        <dbReference type="EC" id="2.7.3.9"/>
    </reaction>
</comment>
<dbReference type="PANTHER" id="PTHR46244:SF6">
    <property type="entry name" value="PHOSPHOENOLPYRUVATE-PROTEIN PHOSPHOTRANSFERASE"/>
    <property type="match status" value="1"/>
</dbReference>
<comment type="subcellular location">
    <subcellularLocation>
        <location evidence="3">Cytoplasm</location>
    </subcellularLocation>
</comment>
<dbReference type="SUPFAM" id="SSF55781">
    <property type="entry name" value="GAF domain-like"/>
    <property type="match status" value="1"/>
</dbReference>
<dbReference type="Gene3D" id="1.10.274.10">
    <property type="entry name" value="PtsI, HPr-binding domain"/>
    <property type="match status" value="1"/>
</dbReference>
<comment type="cofactor">
    <cofactor evidence="2">
        <name>Mg(2+)</name>
        <dbReference type="ChEBI" id="CHEBI:18420"/>
    </cofactor>
</comment>
<feature type="domain" description="GAF" evidence="14">
    <location>
        <begin position="27"/>
        <end position="174"/>
    </location>
</feature>
<keyword evidence="8" id="KW-0762">Sugar transport</keyword>
<evidence type="ECO:0000313" key="16">
    <source>
        <dbReference type="Proteomes" id="UP001209681"/>
    </source>
</evidence>
<evidence type="ECO:0000256" key="11">
    <source>
        <dbReference type="ARBA" id="ARBA00022723"/>
    </source>
</evidence>
<dbReference type="Gene3D" id="3.20.20.60">
    <property type="entry name" value="Phosphoenolpyruvate-binding domains"/>
    <property type="match status" value="1"/>
</dbReference>
<keyword evidence="7" id="KW-0963">Cytoplasm</keyword>
<dbReference type="InterPro" id="IPR036618">
    <property type="entry name" value="PtsI_HPr-bd_sf"/>
</dbReference>
<evidence type="ECO:0000256" key="4">
    <source>
        <dbReference type="ARBA" id="ARBA00007837"/>
    </source>
</evidence>
<proteinExistence type="inferred from homology"/>
<dbReference type="EMBL" id="JAPFPW010000003">
    <property type="protein sequence ID" value="MCW7753145.1"/>
    <property type="molecule type" value="Genomic_DNA"/>
</dbReference>
<dbReference type="InterPro" id="IPR040442">
    <property type="entry name" value="Pyrv_kinase-like_dom_sf"/>
</dbReference>
<evidence type="ECO:0000256" key="5">
    <source>
        <dbReference type="ARBA" id="ARBA00012232"/>
    </source>
</evidence>
<dbReference type="Gene3D" id="3.50.30.10">
    <property type="entry name" value="Phosphohistidine domain"/>
    <property type="match status" value="1"/>
</dbReference>
<evidence type="ECO:0000256" key="10">
    <source>
        <dbReference type="ARBA" id="ARBA00022683"/>
    </source>
</evidence>
<dbReference type="PANTHER" id="PTHR46244">
    <property type="entry name" value="PHOSPHOENOLPYRUVATE-PROTEIN PHOSPHOTRANSFERASE"/>
    <property type="match status" value="1"/>
</dbReference>
<dbReference type="SUPFAM" id="SSF52009">
    <property type="entry name" value="Phosphohistidine domain"/>
    <property type="match status" value="1"/>
</dbReference>
<keyword evidence="6" id="KW-0813">Transport</keyword>
<evidence type="ECO:0000313" key="15">
    <source>
        <dbReference type="EMBL" id="MCW7753145.1"/>
    </source>
</evidence>
<accession>A0ABT3N6Q3</accession>
<dbReference type="SUPFAM" id="SSF51621">
    <property type="entry name" value="Phosphoenolpyruvate/pyruvate domain"/>
    <property type="match status" value="1"/>
</dbReference>
<dbReference type="SUPFAM" id="SSF47831">
    <property type="entry name" value="Enzyme I of the PEP:sugar phosphotransferase system HPr-binding (sub)domain"/>
    <property type="match status" value="1"/>
</dbReference>
<evidence type="ECO:0000256" key="9">
    <source>
        <dbReference type="ARBA" id="ARBA00022679"/>
    </source>
</evidence>
<evidence type="ECO:0000256" key="12">
    <source>
        <dbReference type="ARBA" id="ARBA00022777"/>
    </source>
</evidence>
<dbReference type="InterPro" id="IPR015813">
    <property type="entry name" value="Pyrv/PenolPyrv_kinase-like_dom"/>
</dbReference>
<keyword evidence="16" id="KW-1185">Reference proteome</keyword>
<evidence type="ECO:0000256" key="8">
    <source>
        <dbReference type="ARBA" id="ARBA00022597"/>
    </source>
</evidence>
<dbReference type="InterPro" id="IPR029016">
    <property type="entry name" value="GAF-like_dom_sf"/>
</dbReference>
<dbReference type="InterPro" id="IPR036637">
    <property type="entry name" value="Phosphohistidine_dom_sf"/>
</dbReference>
<keyword evidence="12" id="KW-0418">Kinase</keyword>
<dbReference type="Proteomes" id="UP001209681">
    <property type="component" value="Unassembled WGS sequence"/>
</dbReference>
<evidence type="ECO:0000259" key="14">
    <source>
        <dbReference type="SMART" id="SM00065"/>
    </source>
</evidence>
<dbReference type="InterPro" id="IPR006318">
    <property type="entry name" value="PTS_EI-like"/>
</dbReference>
<organism evidence="15 16">
    <name type="scientific">Desulfobotulus pelophilus</name>
    <dbReference type="NCBI Taxonomy" id="2823377"/>
    <lineage>
        <taxon>Bacteria</taxon>
        <taxon>Pseudomonadati</taxon>
        <taxon>Thermodesulfobacteriota</taxon>
        <taxon>Desulfobacteria</taxon>
        <taxon>Desulfobacterales</taxon>
        <taxon>Desulfobacteraceae</taxon>
        <taxon>Desulfobotulus</taxon>
    </lineage>
</organism>
<dbReference type="InterPro" id="IPR000121">
    <property type="entry name" value="PEP_util_C"/>
</dbReference>
<evidence type="ECO:0000256" key="13">
    <source>
        <dbReference type="ARBA" id="ARBA00022842"/>
    </source>
</evidence>
<dbReference type="Pfam" id="PF00391">
    <property type="entry name" value="PEP-utilizers"/>
    <property type="match status" value="1"/>
</dbReference>
<name>A0ABT3N6Q3_9BACT</name>
<dbReference type="Pfam" id="PF05524">
    <property type="entry name" value="PEP-utilisers_N"/>
    <property type="match status" value="1"/>
</dbReference>